<evidence type="ECO:0000256" key="6">
    <source>
        <dbReference type="RuleBase" id="RU003427"/>
    </source>
</evidence>
<dbReference type="PIRSF" id="PIRSF000106">
    <property type="entry name" value="ME"/>
    <property type="match status" value="1"/>
</dbReference>
<dbReference type="CDD" id="cd05311">
    <property type="entry name" value="NAD_bind_2_malic_enz"/>
    <property type="match status" value="1"/>
</dbReference>
<dbReference type="Gene3D" id="3.40.50.720">
    <property type="entry name" value="NAD(P)-binding Rossmann-like Domain"/>
    <property type="match status" value="1"/>
</dbReference>
<dbReference type="SMART" id="SM00919">
    <property type="entry name" value="Malic_M"/>
    <property type="match status" value="1"/>
</dbReference>
<dbReference type="Proteomes" id="UP001595387">
    <property type="component" value="Unassembled WGS sequence"/>
</dbReference>
<evidence type="ECO:0000256" key="4">
    <source>
        <dbReference type="ARBA" id="ARBA00022723"/>
    </source>
</evidence>
<dbReference type="EMBL" id="JBHRRZ010000015">
    <property type="protein sequence ID" value="MFC2948640.1"/>
    <property type="molecule type" value="Genomic_DNA"/>
</dbReference>
<organism evidence="9 10">
    <name type="scientific">Virgibacillus sediminis</name>
    <dbReference type="NCBI Taxonomy" id="202260"/>
    <lineage>
        <taxon>Bacteria</taxon>
        <taxon>Bacillati</taxon>
        <taxon>Bacillota</taxon>
        <taxon>Bacilli</taxon>
        <taxon>Bacillales</taxon>
        <taxon>Bacillaceae</taxon>
        <taxon>Virgibacillus</taxon>
    </lineage>
</organism>
<evidence type="ECO:0000259" key="7">
    <source>
        <dbReference type="SMART" id="SM00919"/>
    </source>
</evidence>
<dbReference type="PANTHER" id="PTHR43237">
    <property type="entry name" value="NADP-DEPENDENT MALIC ENZYME"/>
    <property type="match status" value="1"/>
</dbReference>
<dbReference type="SMART" id="SM01274">
    <property type="entry name" value="malic"/>
    <property type="match status" value="1"/>
</dbReference>
<evidence type="ECO:0000256" key="1">
    <source>
        <dbReference type="ARBA" id="ARBA00001936"/>
    </source>
</evidence>
<evidence type="ECO:0000313" key="9">
    <source>
        <dbReference type="EMBL" id="MFC2948640.1"/>
    </source>
</evidence>
<proteinExistence type="inferred from homology"/>
<dbReference type="InterPro" id="IPR001891">
    <property type="entry name" value="Malic_OxRdtase"/>
</dbReference>
<dbReference type="RefSeq" id="WP_390305844.1">
    <property type="nucleotide sequence ID" value="NZ_JBHRRZ010000015.1"/>
</dbReference>
<dbReference type="InterPro" id="IPR037062">
    <property type="entry name" value="Malic_N_dom_sf"/>
</dbReference>
<protein>
    <submittedName>
        <fullName evidence="9">NADP-dependent malic enzyme</fullName>
    </submittedName>
</protein>
<name>A0ABV7A6K2_9BACI</name>
<keyword evidence="5" id="KW-0560">Oxidoreductase</keyword>
<dbReference type="InterPro" id="IPR045213">
    <property type="entry name" value="Malic_NAD-bd_bact_type"/>
</dbReference>
<gene>
    <name evidence="9" type="ORF">ACFODW_09840</name>
</gene>
<dbReference type="InterPro" id="IPR036291">
    <property type="entry name" value="NAD(P)-bd_dom_sf"/>
</dbReference>
<dbReference type="Pfam" id="PF03949">
    <property type="entry name" value="Malic_M"/>
    <property type="match status" value="1"/>
</dbReference>
<feature type="domain" description="Malic enzyme NAD-binding" evidence="7">
    <location>
        <begin position="161"/>
        <end position="385"/>
    </location>
</feature>
<comment type="similarity">
    <text evidence="3 6">Belongs to the malic enzymes family.</text>
</comment>
<dbReference type="InterPro" id="IPR012301">
    <property type="entry name" value="Malic_N_dom"/>
</dbReference>
<dbReference type="InterPro" id="IPR051674">
    <property type="entry name" value="Malate_Decarboxylase"/>
</dbReference>
<accession>A0ABV7A6K2</accession>
<sequence>MASLKDEALHMHRVNQGKLKTESKVKVTNAEELSLAYSPGVAEPCKEIHDRKETVYDYTMKGNMVAVVSDGSAVLGLGNIGPEAALPVMEGKSVLFKSFAGVDSFPICLDTNNVDEIVQTVKLMEPTFGGVNLEDIAAPNCFLIEERLKKETNIPIFHDDQHGTAIVTVAGLINALKLVGKSFSDIKVVANGAGAAGIAIIKLLYNFGVREMIMCDSKGAIFEGRSYGMNEVKDNVAKFTNTAKKEGSLEDMLEGADVFIGVSVGGALSKDMVEKMSDDAIIFAMANPDPEIMPEEAKEAGAKVIGTGRSDFPNQVNNVLAFPGIFRGALDVRATRINERMKVAAAHAIASLIAEEDLHEDYVIPAPFDERVAPIVASEVAKAAMESGVARISADPEEIAEKTRKLTRIDED</sequence>
<comment type="cofactor">
    <cofactor evidence="1">
        <name>Mn(2+)</name>
        <dbReference type="ChEBI" id="CHEBI:29035"/>
    </cofactor>
</comment>
<dbReference type="InterPro" id="IPR012302">
    <property type="entry name" value="Malic_NAD-bd"/>
</dbReference>
<dbReference type="Gene3D" id="3.40.50.10380">
    <property type="entry name" value="Malic enzyme, N-terminal domain"/>
    <property type="match status" value="1"/>
</dbReference>
<evidence type="ECO:0000259" key="8">
    <source>
        <dbReference type="SMART" id="SM01274"/>
    </source>
</evidence>
<evidence type="ECO:0000256" key="2">
    <source>
        <dbReference type="ARBA" id="ARBA00001946"/>
    </source>
</evidence>
<dbReference type="SUPFAM" id="SSF53223">
    <property type="entry name" value="Aminoacid dehydrogenase-like, N-terminal domain"/>
    <property type="match status" value="1"/>
</dbReference>
<comment type="cofactor">
    <cofactor evidence="2">
        <name>Mg(2+)</name>
        <dbReference type="ChEBI" id="CHEBI:18420"/>
    </cofactor>
</comment>
<evidence type="ECO:0000256" key="5">
    <source>
        <dbReference type="ARBA" id="ARBA00023002"/>
    </source>
</evidence>
<evidence type="ECO:0000313" key="10">
    <source>
        <dbReference type="Proteomes" id="UP001595387"/>
    </source>
</evidence>
<feature type="domain" description="Malic enzyme N-terminal" evidence="8">
    <location>
        <begin position="16"/>
        <end position="149"/>
    </location>
</feature>
<dbReference type="Pfam" id="PF00390">
    <property type="entry name" value="malic"/>
    <property type="match status" value="1"/>
</dbReference>
<keyword evidence="10" id="KW-1185">Reference proteome</keyword>
<evidence type="ECO:0000256" key="3">
    <source>
        <dbReference type="ARBA" id="ARBA00008785"/>
    </source>
</evidence>
<keyword evidence="4 6" id="KW-0479">Metal-binding</keyword>
<dbReference type="PROSITE" id="PS00331">
    <property type="entry name" value="MALIC_ENZYMES"/>
    <property type="match status" value="1"/>
</dbReference>
<dbReference type="PANTHER" id="PTHR43237:SF4">
    <property type="entry name" value="NADP-DEPENDENT MALIC ENZYME"/>
    <property type="match status" value="1"/>
</dbReference>
<dbReference type="InterPro" id="IPR015884">
    <property type="entry name" value="Malic_enzyme_CS"/>
</dbReference>
<comment type="caution">
    <text evidence="9">The sequence shown here is derived from an EMBL/GenBank/DDBJ whole genome shotgun (WGS) entry which is preliminary data.</text>
</comment>
<dbReference type="PRINTS" id="PR00072">
    <property type="entry name" value="MALOXRDTASE"/>
</dbReference>
<dbReference type="InterPro" id="IPR046346">
    <property type="entry name" value="Aminoacid_DH-like_N_sf"/>
</dbReference>
<reference evidence="10" key="1">
    <citation type="journal article" date="2019" name="Int. J. Syst. Evol. Microbiol.">
        <title>The Global Catalogue of Microorganisms (GCM) 10K type strain sequencing project: providing services to taxonomists for standard genome sequencing and annotation.</title>
        <authorList>
            <consortium name="The Broad Institute Genomics Platform"/>
            <consortium name="The Broad Institute Genome Sequencing Center for Infectious Disease"/>
            <person name="Wu L."/>
            <person name="Ma J."/>
        </authorList>
    </citation>
    <scope>NUCLEOTIDE SEQUENCE [LARGE SCALE GENOMIC DNA]</scope>
    <source>
        <strain evidence="10">KCTC 13193</strain>
    </source>
</reference>
<dbReference type="SUPFAM" id="SSF51735">
    <property type="entry name" value="NAD(P)-binding Rossmann-fold domains"/>
    <property type="match status" value="1"/>
</dbReference>